<dbReference type="PANTHER" id="PTHR42877">
    <property type="entry name" value="L-ORNITHINE N(5)-MONOOXYGENASE-RELATED"/>
    <property type="match status" value="1"/>
</dbReference>
<dbReference type="SUPFAM" id="SSF51905">
    <property type="entry name" value="FAD/NAD(P)-binding domain"/>
    <property type="match status" value="1"/>
</dbReference>
<dbReference type="Proteomes" id="UP000244855">
    <property type="component" value="Unassembled WGS sequence"/>
</dbReference>
<proteinExistence type="inferred from homology"/>
<evidence type="ECO:0000256" key="1">
    <source>
        <dbReference type="ARBA" id="ARBA00010139"/>
    </source>
</evidence>
<accession>A0A2V1CXS1</accession>
<name>A0A2V1CXS1_9PLEO</name>
<keyword evidence="3" id="KW-1185">Reference proteome</keyword>
<dbReference type="InterPro" id="IPR051209">
    <property type="entry name" value="FAD-bind_Monooxygenase_sf"/>
</dbReference>
<evidence type="ECO:0000313" key="2">
    <source>
        <dbReference type="EMBL" id="PVH90530.1"/>
    </source>
</evidence>
<dbReference type="STRING" id="97972.A0A2V1CXS1"/>
<dbReference type="PANTHER" id="PTHR42877:SF4">
    <property type="entry name" value="FAD_NAD(P)-BINDING DOMAIN-CONTAINING PROTEIN-RELATED"/>
    <property type="match status" value="1"/>
</dbReference>
<gene>
    <name evidence="2" type="ORF">DM02DRAFT_647567</name>
</gene>
<dbReference type="OrthoDB" id="74360at2759"/>
<reference evidence="2 3" key="1">
    <citation type="journal article" date="2018" name="Sci. Rep.">
        <title>Comparative genomics provides insights into the lifestyle and reveals functional heterogeneity of dark septate endophytic fungi.</title>
        <authorList>
            <person name="Knapp D.G."/>
            <person name="Nemeth J.B."/>
            <person name="Barry K."/>
            <person name="Hainaut M."/>
            <person name="Henrissat B."/>
            <person name="Johnson J."/>
            <person name="Kuo A."/>
            <person name="Lim J.H.P."/>
            <person name="Lipzen A."/>
            <person name="Nolan M."/>
            <person name="Ohm R.A."/>
            <person name="Tamas L."/>
            <person name="Grigoriev I.V."/>
            <person name="Spatafora J.W."/>
            <person name="Nagy L.G."/>
            <person name="Kovacs G.M."/>
        </authorList>
    </citation>
    <scope>NUCLEOTIDE SEQUENCE [LARGE SCALE GENOMIC DNA]</scope>
    <source>
        <strain evidence="2 3">DSE2036</strain>
    </source>
</reference>
<dbReference type="EMBL" id="KZ806243">
    <property type="protein sequence ID" value="PVH90530.1"/>
    <property type="molecule type" value="Genomic_DNA"/>
</dbReference>
<comment type="similarity">
    <text evidence="1">Belongs to the FAD-binding monooxygenase family.</text>
</comment>
<sequence>MTVAGIENSGQKAYGSAPTGHLEMKCFPTSKKYDSHRPVKAIIVGAGIGGTTAALLLSRKVKNITIDVYDRFANIVRYLGLSSQCVSDEVKREEHGHPISTQASPVMYAYQLSFAPNTQWFEYYPKDSEIQKCHQDTVKSFGLFDRFHLQHEVLRATWLEHEHLWSYHVRDLKNNSHTHSADFLVSSQGQINVPNLPAIKGHGTKFQGEVIHTARWRPEVELTGKRVAGIGNGASGQQLVPNILPQVANIDHYVRTKTWMTATFARDLYEVTADVPGGPKFTKEELNLFQSDPKAYLEFRRKLELRLHHPPGTDVLGSEANQILRRTIIEIMLHRIRGDEQLLARILPDYAPGCKRLTPAPGYLEALVGPKVDYVTDPIVRVDGTGIWTSDKVHREVDVIIAARGNARGGTIPLQIEITSTFIAKAIRKVQSQLYSALHPSENVAPDFNNIVAGHFENKVAMDKCNTWFRQAPGRSRVLVTWPGSYHHRASILRDPQ</sequence>
<dbReference type="Gene3D" id="3.50.50.60">
    <property type="entry name" value="FAD/NAD(P)-binding domain"/>
    <property type="match status" value="2"/>
</dbReference>
<dbReference type="InterPro" id="IPR036188">
    <property type="entry name" value="FAD/NAD-bd_sf"/>
</dbReference>
<dbReference type="AlphaFoldDB" id="A0A2V1CXS1"/>
<evidence type="ECO:0000313" key="3">
    <source>
        <dbReference type="Proteomes" id="UP000244855"/>
    </source>
</evidence>
<protein>
    <submittedName>
        <fullName evidence="2">FAD/NAD(P)-binding domain-containing protein</fullName>
    </submittedName>
</protein>
<organism evidence="2 3">
    <name type="scientific">Periconia macrospinosa</name>
    <dbReference type="NCBI Taxonomy" id="97972"/>
    <lineage>
        <taxon>Eukaryota</taxon>
        <taxon>Fungi</taxon>
        <taxon>Dikarya</taxon>
        <taxon>Ascomycota</taxon>
        <taxon>Pezizomycotina</taxon>
        <taxon>Dothideomycetes</taxon>
        <taxon>Pleosporomycetidae</taxon>
        <taxon>Pleosporales</taxon>
        <taxon>Massarineae</taxon>
        <taxon>Periconiaceae</taxon>
        <taxon>Periconia</taxon>
    </lineage>
</organism>